<comment type="caution">
    <text evidence="3">The sequence shown here is derived from an EMBL/GenBank/DDBJ whole genome shotgun (WGS) entry which is preliminary data.</text>
</comment>
<evidence type="ECO:0000313" key="4">
    <source>
        <dbReference type="Proteomes" id="UP000235145"/>
    </source>
</evidence>
<accession>A0A9R1XP90</accession>
<proteinExistence type="predicted"/>
<feature type="transmembrane region" description="Helical" evidence="2">
    <location>
        <begin position="57"/>
        <end position="77"/>
    </location>
</feature>
<dbReference type="Proteomes" id="UP000235145">
    <property type="component" value="Unassembled WGS sequence"/>
</dbReference>
<feature type="region of interest" description="Disordered" evidence="1">
    <location>
        <begin position="1"/>
        <end position="30"/>
    </location>
</feature>
<organism evidence="3 4">
    <name type="scientific">Lactuca sativa</name>
    <name type="common">Garden lettuce</name>
    <dbReference type="NCBI Taxonomy" id="4236"/>
    <lineage>
        <taxon>Eukaryota</taxon>
        <taxon>Viridiplantae</taxon>
        <taxon>Streptophyta</taxon>
        <taxon>Embryophyta</taxon>
        <taxon>Tracheophyta</taxon>
        <taxon>Spermatophyta</taxon>
        <taxon>Magnoliopsida</taxon>
        <taxon>eudicotyledons</taxon>
        <taxon>Gunneridae</taxon>
        <taxon>Pentapetalae</taxon>
        <taxon>asterids</taxon>
        <taxon>campanulids</taxon>
        <taxon>Asterales</taxon>
        <taxon>Asteraceae</taxon>
        <taxon>Cichorioideae</taxon>
        <taxon>Cichorieae</taxon>
        <taxon>Lactucinae</taxon>
        <taxon>Lactuca</taxon>
    </lineage>
</organism>
<evidence type="ECO:0000313" key="3">
    <source>
        <dbReference type="EMBL" id="KAJ0216889.1"/>
    </source>
</evidence>
<keyword evidence="2" id="KW-0812">Transmembrane</keyword>
<reference evidence="3 4" key="1">
    <citation type="journal article" date="2017" name="Nat. Commun.">
        <title>Genome assembly with in vitro proximity ligation data and whole-genome triplication in lettuce.</title>
        <authorList>
            <person name="Reyes-Chin-Wo S."/>
            <person name="Wang Z."/>
            <person name="Yang X."/>
            <person name="Kozik A."/>
            <person name="Arikit S."/>
            <person name="Song C."/>
            <person name="Xia L."/>
            <person name="Froenicke L."/>
            <person name="Lavelle D.O."/>
            <person name="Truco M.J."/>
            <person name="Xia R."/>
            <person name="Zhu S."/>
            <person name="Xu C."/>
            <person name="Xu H."/>
            <person name="Xu X."/>
            <person name="Cox K."/>
            <person name="Korf I."/>
            <person name="Meyers B.C."/>
            <person name="Michelmore R.W."/>
        </authorList>
    </citation>
    <scope>NUCLEOTIDE SEQUENCE [LARGE SCALE GENOMIC DNA]</scope>
    <source>
        <strain evidence="4">cv. Salinas</strain>
        <tissue evidence="3">Seedlings</tissue>
    </source>
</reference>
<keyword evidence="2" id="KW-1133">Transmembrane helix</keyword>
<name>A0A9R1XP90_LACSA</name>
<evidence type="ECO:0000256" key="2">
    <source>
        <dbReference type="SAM" id="Phobius"/>
    </source>
</evidence>
<feature type="compositionally biased region" description="Basic residues" evidence="1">
    <location>
        <begin position="16"/>
        <end position="25"/>
    </location>
</feature>
<protein>
    <submittedName>
        <fullName evidence="3">Uncharacterized protein</fullName>
    </submittedName>
</protein>
<sequence length="113" mass="12495">MSPPPTSSILRDECRHRSRTTHRSHTPTATVTPSVAEALFRSLLALLPFDQALQMNSAASVASVNAAVFASFLLILYSSVMDMENKLQPLRLQEKSAFLVNLQQEEINVQNTP</sequence>
<keyword evidence="4" id="KW-1185">Reference proteome</keyword>
<dbReference type="EMBL" id="NBSK02000003">
    <property type="protein sequence ID" value="KAJ0216889.1"/>
    <property type="molecule type" value="Genomic_DNA"/>
</dbReference>
<evidence type="ECO:0000256" key="1">
    <source>
        <dbReference type="SAM" id="MobiDB-lite"/>
    </source>
</evidence>
<keyword evidence="2" id="KW-0472">Membrane</keyword>
<gene>
    <name evidence="3" type="ORF">LSAT_V11C300115380</name>
</gene>
<dbReference type="AlphaFoldDB" id="A0A9R1XP90"/>